<name>A0A4C1TLR4_EUMVA</name>
<dbReference type="AlphaFoldDB" id="A0A4C1TLR4"/>
<keyword evidence="14" id="KW-1185">Reference proteome</keyword>
<dbReference type="OrthoDB" id="10013020at2759"/>
<reference evidence="13 14" key="1">
    <citation type="journal article" date="2019" name="Commun. Biol.">
        <title>The bagworm genome reveals a unique fibroin gene that provides high tensile strength.</title>
        <authorList>
            <person name="Kono N."/>
            <person name="Nakamura H."/>
            <person name="Ohtoshi R."/>
            <person name="Tomita M."/>
            <person name="Numata K."/>
            <person name="Arakawa K."/>
        </authorList>
    </citation>
    <scope>NUCLEOTIDE SEQUENCE [LARGE SCALE GENOMIC DNA]</scope>
</reference>
<organism evidence="13 14">
    <name type="scientific">Eumeta variegata</name>
    <name type="common">Bagworm moth</name>
    <name type="synonym">Eumeta japonica</name>
    <dbReference type="NCBI Taxonomy" id="151549"/>
    <lineage>
        <taxon>Eukaryota</taxon>
        <taxon>Metazoa</taxon>
        <taxon>Ecdysozoa</taxon>
        <taxon>Arthropoda</taxon>
        <taxon>Hexapoda</taxon>
        <taxon>Insecta</taxon>
        <taxon>Pterygota</taxon>
        <taxon>Neoptera</taxon>
        <taxon>Endopterygota</taxon>
        <taxon>Lepidoptera</taxon>
        <taxon>Glossata</taxon>
        <taxon>Ditrysia</taxon>
        <taxon>Tineoidea</taxon>
        <taxon>Psychidae</taxon>
        <taxon>Oiketicinae</taxon>
        <taxon>Eumeta</taxon>
    </lineage>
</organism>
<comment type="subcellular location">
    <subcellularLocation>
        <location evidence="1">Cell membrane</location>
    </subcellularLocation>
    <subcellularLocation>
        <location evidence="2">Cytoplasm</location>
        <location evidence="2">Cytoskeleton</location>
        <location evidence="2">Cilium axoneme</location>
    </subcellularLocation>
</comment>
<keyword evidence="5" id="KW-0963">Cytoplasm</keyword>
<keyword evidence="10" id="KW-0472">Membrane</keyword>
<accession>A0A4C1TLR4</accession>
<dbReference type="GO" id="GO:0045184">
    <property type="term" value="P:establishment of protein localization"/>
    <property type="evidence" value="ECO:0007669"/>
    <property type="project" value="TreeGrafter"/>
</dbReference>
<comment type="caution">
    <text evidence="13">The sequence shown here is derived from an EMBL/GenBank/DDBJ whole genome shotgun (WGS) entry which is preliminary data.</text>
</comment>
<evidence type="ECO:0000256" key="1">
    <source>
        <dbReference type="ARBA" id="ARBA00004236"/>
    </source>
</evidence>
<dbReference type="GO" id="GO:0044782">
    <property type="term" value="P:cilium organization"/>
    <property type="evidence" value="ECO:0007669"/>
    <property type="project" value="TreeGrafter"/>
</dbReference>
<keyword evidence="8" id="KW-0970">Cilium biogenesis/degradation</keyword>
<sequence>MFVENQIKKKFQCAEAQASKQLLLKIFVGAAQWVRKRRQYVNFAKECHFWTTCEDVRIKHTDFGAFRYIRNRELQYAGQLLRAEAKRDYTNRRNGLTVLKNSRKSRMGRLKDNLKRLEELMRTSKVVHVHWTDGSQVLLLFANGIIAHICMDMFTGDISRMVFEKYLVGKLAADTITDGSNWLLALLLRMRGDIHNSGLTADVIVDKYLALNQLEKAVNLLNALNWDTYGAMCLISLHKNSKSCFTKPINDVLALIYYKALKTFNDSLLKQRMSLAIKF</sequence>
<evidence type="ECO:0000313" key="14">
    <source>
        <dbReference type="Proteomes" id="UP000299102"/>
    </source>
</evidence>
<proteinExistence type="inferred from homology"/>
<dbReference type="InterPro" id="IPR024511">
    <property type="entry name" value="Frtz"/>
</dbReference>
<keyword evidence="4" id="KW-1003">Cell membrane</keyword>
<dbReference type="GO" id="GO:0007399">
    <property type="term" value="P:nervous system development"/>
    <property type="evidence" value="ECO:0007669"/>
    <property type="project" value="TreeGrafter"/>
</dbReference>
<evidence type="ECO:0000256" key="6">
    <source>
        <dbReference type="ARBA" id="ARBA00022574"/>
    </source>
</evidence>
<keyword evidence="11" id="KW-0206">Cytoskeleton</keyword>
<keyword evidence="9" id="KW-0969">Cilium</keyword>
<evidence type="ECO:0000256" key="3">
    <source>
        <dbReference type="ARBA" id="ARBA00006059"/>
    </source>
</evidence>
<evidence type="ECO:0000256" key="2">
    <source>
        <dbReference type="ARBA" id="ARBA00004430"/>
    </source>
</evidence>
<evidence type="ECO:0000256" key="11">
    <source>
        <dbReference type="ARBA" id="ARBA00023212"/>
    </source>
</evidence>
<dbReference type="STRING" id="151549.A0A4C1TLR4"/>
<dbReference type="GO" id="GO:0097541">
    <property type="term" value="C:axonemal basal plate"/>
    <property type="evidence" value="ECO:0007669"/>
    <property type="project" value="TreeGrafter"/>
</dbReference>
<dbReference type="PANTHER" id="PTHR13667">
    <property type="entry name" value="HOMOLOC-13"/>
    <property type="match status" value="1"/>
</dbReference>
<evidence type="ECO:0000256" key="10">
    <source>
        <dbReference type="ARBA" id="ARBA00023136"/>
    </source>
</evidence>
<keyword evidence="7" id="KW-0677">Repeat</keyword>
<evidence type="ECO:0000256" key="9">
    <source>
        <dbReference type="ARBA" id="ARBA00023069"/>
    </source>
</evidence>
<comment type="similarity">
    <text evidence="3">Belongs to the WD repeat fritz family.</text>
</comment>
<dbReference type="EMBL" id="BGZK01005483">
    <property type="protein sequence ID" value="GBP14251.1"/>
    <property type="molecule type" value="Genomic_DNA"/>
</dbReference>
<keyword evidence="6" id="KW-0853">WD repeat</keyword>
<evidence type="ECO:0000256" key="8">
    <source>
        <dbReference type="ARBA" id="ARBA00022794"/>
    </source>
</evidence>
<evidence type="ECO:0000256" key="7">
    <source>
        <dbReference type="ARBA" id="ARBA00022737"/>
    </source>
</evidence>
<dbReference type="PANTHER" id="PTHR13667:SF5">
    <property type="entry name" value="WD REPEAT-CONTAINING AND PLANAR CELL POLARITY EFFECTOR PROTEIN FRITZ HOMOLOG"/>
    <property type="match status" value="1"/>
</dbReference>
<dbReference type="Pfam" id="PF11768">
    <property type="entry name" value="Frtz"/>
    <property type="match status" value="1"/>
</dbReference>
<dbReference type="GO" id="GO:0005886">
    <property type="term" value="C:plasma membrane"/>
    <property type="evidence" value="ECO:0007669"/>
    <property type="project" value="UniProtKB-SubCell"/>
</dbReference>
<evidence type="ECO:0000313" key="13">
    <source>
        <dbReference type="EMBL" id="GBP14251.1"/>
    </source>
</evidence>
<evidence type="ECO:0000256" key="12">
    <source>
        <dbReference type="ARBA" id="ARBA00023273"/>
    </source>
</evidence>
<keyword evidence="12" id="KW-0966">Cell projection</keyword>
<gene>
    <name evidence="13" type="primary">frtz</name>
    <name evidence="13" type="ORF">EVAR_72226_1</name>
</gene>
<dbReference type="Proteomes" id="UP000299102">
    <property type="component" value="Unassembled WGS sequence"/>
</dbReference>
<protein>
    <submittedName>
        <fullName evidence="13">WD repeat-containing and planar cell polarity effector protein fritz</fullName>
    </submittedName>
</protein>
<evidence type="ECO:0000256" key="5">
    <source>
        <dbReference type="ARBA" id="ARBA00022490"/>
    </source>
</evidence>
<evidence type="ECO:0000256" key="4">
    <source>
        <dbReference type="ARBA" id="ARBA00022475"/>
    </source>
</evidence>